<dbReference type="Pfam" id="PF07568">
    <property type="entry name" value="HisKA_2"/>
    <property type="match status" value="1"/>
</dbReference>
<dbReference type="Gene3D" id="3.30.450.40">
    <property type="match status" value="1"/>
</dbReference>
<dbReference type="eggNOG" id="COG3920">
    <property type="taxonomic scope" value="Bacteria"/>
</dbReference>
<accession>K2HKM5</accession>
<reference evidence="4 5" key="1">
    <citation type="journal article" date="2012" name="J. Bacteriol.">
        <title>Draft Genome Sequence of Oceaniovalibus guishaninsula JLT2003T.</title>
        <authorList>
            <person name="Tang K."/>
            <person name="Liu K."/>
            <person name="Jiao N."/>
        </authorList>
    </citation>
    <scope>NUCLEOTIDE SEQUENCE [LARGE SCALE GENOMIC DNA]</scope>
    <source>
        <strain evidence="4 5">JLT2003</strain>
    </source>
</reference>
<name>K2HKM5_9RHOB</name>
<evidence type="ECO:0000259" key="3">
    <source>
        <dbReference type="SMART" id="SM00387"/>
    </source>
</evidence>
<sequence length="381" mass="41312">MRAPAHPRQDDRLIALASYEILDTDREAEFDEVVDLTARICDAPISVVNLIDAGRQWFKAETGLGVRETPLDSSLCSHAILEHDFVEIEDTLADPRMADNPLCLGDRGLRFYAGALLRSDQGLPIGTLCVLDYRPRRLTDLQRDTMRILAGQVMARLDLRRALAHADMLRKEVDHRVKNSLTSLASLARIQGRVSVQAETREAMQTMENRIRAVSMLHEQLYRTDAGSRVDLGSYVANLCGYLDSIRPANVTLSHDAVPIRVSSQEAAAVGTLVNEFVSNALKHAFPNNRPGHVSVRVTVAADGRVGIFCADDGIGMQRQPAAKPGLGMQVAEAICTQLGCDLSVAPNASGGVTASLSFRPEGAGDAQDAERPPERQAGAA</sequence>
<dbReference type="SMART" id="SM00387">
    <property type="entry name" value="HATPase_c"/>
    <property type="match status" value="1"/>
</dbReference>
<dbReference type="STRING" id="1231392.OCGS_2216"/>
<keyword evidence="4" id="KW-0808">Transferase</keyword>
<dbReference type="InterPro" id="IPR003594">
    <property type="entry name" value="HATPase_dom"/>
</dbReference>
<keyword evidence="4" id="KW-0418">Kinase</keyword>
<dbReference type="GO" id="GO:0016301">
    <property type="term" value="F:kinase activity"/>
    <property type="evidence" value="ECO:0007669"/>
    <property type="project" value="UniProtKB-KW"/>
</dbReference>
<dbReference type="AlphaFoldDB" id="K2HKM5"/>
<dbReference type="RefSeq" id="WP_007427368.1">
    <property type="nucleotide sequence ID" value="NZ_AMGO01000052.1"/>
</dbReference>
<evidence type="ECO:0000313" key="4">
    <source>
        <dbReference type="EMBL" id="EKE43484.1"/>
    </source>
</evidence>
<dbReference type="PANTHER" id="PTHR43102">
    <property type="entry name" value="SLR1143 PROTEIN"/>
    <property type="match status" value="1"/>
</dbReference>
<gene>
    <name evidence="4" type="ORF">OCGS_2216</name>
</gene>
<evidence type="ECO:0000259" key="2">
    <source>
        <dbReference type="SMART" id="SM00065"/>
    </source>
</evidence>
<proteinExistence type="predicted"/>
<dbReference type="EMBL" id="AMGO01000052">
    <property type="protein sequence ID" value="EKE43484.1"/>
    <property type="molecule type" value="Genomic_DNA"/>
</dbReference>
<keyword evidence="5" id="KW-1185">Reference proteome</keyword>
<feature type="region of interest" description="Disordered" evidence="1">
    <location>
        <begin position="356"/>
        <end position="381"/>
    </location>
</feature>
<protein>
    <submittedName>
        <fullName evidence="4">Putative two-component system sensor histidine kinase</fullName>
    </submittedName>
</protein>
<feature type="domain" description="GAF" evidence="2">
    <location>
        <begin position="25"/>
        <end position="167"/>
    </location>
</feature>
<dbReference type="SUPFAM" id="SSF55874">
    <property type="entry name" value="ATPase domain of HSP90 chaperone/DNA topoisomerase II/histidine kinase"/>
    <property type="match status" value="1"/>
</dbReference>
<dbReference type="Pfam" id="PF01590">
    <property type="entry name" value="GAF"/>
    <property type="match status" value="1"/>
</dbReference>
<dbReference type="Gene3D" id="3.30.565.10">
    <property type="entry name" value="Histidine kinase-like ATPase, C-terminal domain"/>
    <property type="match status" value="1"/>
</dbReference>
<dbReference type="InterPro" id="IPR011495">
    <property type="entry name" value="Sig_transdc_His_kin_sub2_dim/P"/>
</dbReference>
<evidence type="ECO:0000256" key="1">
    <source>
        <dbReference type="SAM" id="MobiDB-lite"/>
    </source>
</evidence>
<feature type="domain" description="Histidine kinase/HSP90-like ATPase" evidence="3">
    <location>
        <begin position="265"/>
        <end position="363"/>
    </location>
</feature>
<dbReference type="InterPro" id="IPR036890">
    <property type="entry name" value="HATPase_C_sf"/>
</dbReference>
<dbReference type="SUPFAM" id="SSF55781">
    <property type="entry name" value="GAF domain-like"/>
    <property type="match status" value="1"/>
</dbReference>
<dbReference type="eggNOG" id="COG2203">
    <property type="taxonomic scope" value="Bacteria"/>
</dbReference>
<organism evidence="4 5">
    <name type="scientific">Oceaniovalibus guishaninsula JLT2003</name>
    <dbReference type="NCBI Taxonomy" id="1231392"/>
    <lineage>
        <taxon>Bacteria</taxon>
        <taxon>Pseudomonadati</taxon>
        <taxon>Pseudomonadota</taxon>
        <taxon>Alphaproteobacteria</taxon>
        <taxon>Rhodobacterales</taxon>
        <taxon>Roseobacteraceae</taxon>
        <taxon>Oceaniovalibus</taxon>
    </lineage>
</organism>
<evidence type="ECO:0000313" key="5">
    <source>
        <dbReference type="Proteomes" id="UP000006765"/>
    </source>
</evidence>
<dbReference type="InterPro" id="IPR003018">
    <property type="entry name" value="GAF"/>
</dbReference>
<dbReference type="Pfam" id="PF02518">
    <property type="entry name" value="HATPase_c"/>
    <property type="match status" value="1"/>
</dbReference>
<dbReference type="OrthoDB" id="9816309at2"/>
<dbReference type="PANTHER" id="PTHR43102:SF2">
    <property type="entry name" value="GAF DOMAIN-CONTAINING PROTEIN"/>
    <property type="match status" value="1"/>
</dbReference>
<comment type="caution">
    <text evidence="4">The sequence shown here is derived from an EMBL/GenBank/DDBJ whole genome shotgun (WGS) entry which is preliminary data.</text>
</comment>
<dbReference type="SMART" id="SM00065">
    <property type="entry name" value="GAF"/>
    <property type="match status" value="1"/>
</dbReference>
<dbReference type="PATRIC" id="fig|1231392.3.peg.2228"/>
<dbReference type="Proteomes" id="UP000006765">
    <property type="component" value="Unassembled WGS sequence"/>
</dbReference>
<dbReference type="InterPro" id="IPR029016">
    <property type="entry name" value="GAF-like_dom_sf"/>
</dbReference>